<reference evidence="2 3" key="2">
    <citation type="journal article" date="2017" name="Front. Plant Sci.">
        <title>Gene Classification and Mining of Molecular Markers Useful in Red Clover (Trifolium pratense) Breeding.</title>
        <authorList>
            <person name="Istvanek J."/>
            <person name="Dluhosova J."/>
            <person name="Dluhos P."/>
            <person name="Patkova L."/>
            <person name="Nedelnik J."/>
            <person name="Repkova J."/>
        </authorList>
    </citation>
    <scope>NUCLEOTIDE SEQUENCE [LARGE SCALE GENOMIC DNA]</scope>
    <source>
        <strain evidence="3">cv. Tatra</strain>
        <tissue evidence="2">Young leaves</tissue>
    </source>
</reference>
<evidence type="ECO:0000313" key="2">
    <source>
        <dbReference type="EMBL" id="PNX55970.1"/>
    </source>
</evidence>
<sequence>MEKTTGFLVLVLLVAAILSGYIVEGAGRGNQLEKDGPVYKSQKATQRLLSIRCALLGDLCARDPETCPEYYRLCPPNKDLQTTAAKVDNPKAKNLP</sequence>
<dbReference type="AlphaFoldDB" id="A0A2K3JPM1"/>
<evidence type="ECO:0000256" key="1">
    <source>
        <dbReference type="SAM" id="SignalP"/>
    </source>
</evidence>
<feature type="chain" id="PRO_5014428923" evidence="1">
    <location>
        <begin position="20"/>
        <end position="96"/>
    </location>
</feature>
<dbReference type="EMBL" id="ASHM01073505">
    <property type="protein sequence ID" value="PNX55970.1"/>
    <property type="molecule type" value="Genomic_DNA"/>
</dbReference>
<keyword evidence="1" id="KW-0732">Signal</keyword>
<reference evidence="2 3" key="1">
    <citation type="journal article" date="2014" name="Am. J. Bot.">
        <title>Genome assembly and annotation for red clover (Trifolium pratense; Fabaceae).</title>
        <authorList>
            <person name="Istvanek J."/>
            <person name="Jaros M."/>
            <person name="Krenek A."/>
            <person name="Repkova J."/>
        </authorList>
    </citation>
    <scope>NUCLEOTIDE SEQUENCE [LARGE SCALE GENOMIC DNA]</scope>
    <source>
        <strain evidence="3">cv. Tatra</strain>
        <tissue evidence="2">Young leaves</tissue>
    </source>
</reference>
<organism evidence="2 3">
    <name type="scientific">Trifolium pratense</name>
    <name type="common">Red clover</name>
    <dbReference type="NCBI Taxonomy" id="57577"/>
    <lineage>
        <taxon>Eukaryota</taxon>
        <taxon>Viridiplantae</taxon>
        <taxon>Streptophyta</taxon>
        <taxon>Embryophyta</taxon>
        <taxon>Tracheophyta</taxon>
        <taxon>Spermatophyta</taxon>
        <taxon>Magnoliopsida</taxon>
        <taxon>eudicotyledons</taxon>
        <taxon>Gunneridae</taxon>
        <taxon>Pentapetalae</taxon>
        <taxon>rosids</taxon>
        <taxon>fabids</taxon>
        <taxon>Fabales</taxon>
        <taxon>Fabaceae</taxon>
        <taxon>Papilionoideae</taxon>
        <taxon>50 kb inversion clade</taxon>
        <taxon>NPAAA clade</taxon>
        <taxon>Hologalegina</taxon>
        <taxon>IRL clade</taxon>
        <taxon>Trifolieae</taxon>
        <taxon>Trifolium</taxon>
    </lineage>
</organism>
<feature type="signal peptide" evidence="1">
    <location>
        <begin position="1"/>
        <end position="19"/>
    </location>
</feature>
<comment type="caution">
    <text evidence="2">The sequence shown here is derived from an EMBL/GenBank/DDBJ whole genome shotgun (WGS) entry which is preliminary data.</text>
</comment>
<dbReference type="Proteomes" id="UP000236291">
    <property type="component" value="Unassembled WGS sequence"/>
</dbReference>
<proteinExistence type="predicted"/>
<gene>
    <name evidence="2" type="ORF">L195_g049604</name>
</gene>
<accession>A0A2K3JPM1</accession>
<name>A0A2K3JPM1_TRIPR</name>
<evidence type="ECO:0000313" key="3">
    <source>
        <dbReference type="Proteomes" id="UP000236291"/>
    </source>
</evidence>
<protein>
    <submittedName>
        <fullName evidence="2">Uncharacterized protein</fullName>
    </submittedName>
</protein>